<dbReference type="AlphaFoldDB" id="A0A0K1RB54"/>
<dbReference type="STRING" id="156976.AK829_05075"/>
<keyword evidence="1" id="KW-1133">Transmembrane helix</keyword>
<feature type="transmembrane region" description="Helical" evidence="1">
    <location>
        <begin position="45"/>
        <end position="63"/>
    </location>
</feature>
<evidence type="ECO:0000313" key="3">
    <source>
        <dbReference type="Proteomes" id="UP000060016"/>
    </source>
</evidence>
<dbReference type="KEGG" id="crie:AK829_05075"/>
<feature type="transmembrane region" description="Helical" evidence="1">
    <location>
        <begin position="20"/>
        <end position="39"/>
    </location>
</feature>
<protein>
    <submittedName>
        <fullName evidence="2">Uncharacterized protein</fullName>
    </submittedName>
</protein>
<accession>A0A0K1RB54</accession>
<dbReference type="Proteomes" id="UP000060016">
    <property type="component" value="Chromosome"/>
</dbReference>
<proteinExistence type="predicted"/>
<keyword evidence="1" id="KW-0812">Transmembrane</keyword>
<evidence type="ECO:0000256" key="1">
    <source>
        <dbReference type="SAM" id="Phobius"/>
    </source>
</evidence>
<dbReference type="RefSeq" id="WP_052204820.1">
    <property type="nucleotide sequence ID" value="NZ_CP012342.1"/>
</dbReference>
<evidence type="ECO:0000313" key="2">
    <source>
        <dbReference type="EMBL" id="AKV58650.1"/>
    </source>
</evidence>
<keyword evidence="3" id="KW-1185">Reference proteome</keyword>
<sequence length="107" mass="11825">MRTVERGDSREFSRGEIIQAYVFLSVFAAVFAFVGATYLTDLWLPLAWVLMPLATLVLTRTAALWTSRRIVWLVPLAVWCAVWVIFGGGWALVAGLGGGVWPLARAK</sequence>
<name>A0A0K1RB54_9CORY</name>
<dbReference type="EMBL" id="CP012342">
    <property type="protein sequence ID" value="AKV58650.1"/>
    <property type="molecule type" value="Genomic_DNA"/>
</dbReference>
<organism evidence="2 3">
    <name type="scientific">Corynebacterium riegelii</name>
    <dbReference type="NCBI Taxonomy" id="156976"/>
    <lineage>
        <taxon>Bacteria</taxon>
        <taxon>Bacillati</taxon>
        <taxon>Actinomycetota</taxon>
        <taxon>Actinomycetes</taxon>
        <taxon>Mycobacteriales</taxon>
        <taxon>Corynebacteriaceae</taxon>
        <taxon>Corynebacterium</taxon>
    </lineage>
</organism>
<reference evidence="2 3" key="1">
    <citation type="submission" date="2015-08" db="EMBL/GenBank/DDBJ databases">
        <authorList>
            <person name="Babu N.S."/>
            <person name="Beckwith C.J."/>
            <person name="Beseler K.G."/>
            <person name="Brison A."/>
            <person name="Carone J.V."/>
            <person name="Caskin T.P."/>
            <person name="Diamond M."/>
            <person name="Durham M.E."/>
            <person name="Foxe J.M."/>
            <person name="Go M."/>
            <person name="Henderson B.A."/>
            <person name="Jones I.B."/>
            <person name="McGettigan J.A."/>
            <person name="Micheletti S.J."/>
            <person name="Nasrallah M.E."/>
            <person name="Ortiz D."/>
            <person name="Piller C.R."/>
            <person name="Privatt S.R."/>
            <person name="Schneider S.L."/>
            <person name="Sharp S."/>
            <person name="Smith T.C."/>
            <person name="Stanton J.D."/>
            <person name="Ullery H.E."/>
            <person name="Wilson R.J."/>
            <person name="Serrano M.G."/>
            <person name="Buck G."/>
            <person name="Lee V."/>
            <person name="Wang Y."/>
            <person name="Carvalho R."/>
            <person name="Voegtly L."/>
            <person name="Shi R."/>
            <person name="Duckworth R."/>
            <person name="Johnson A."/>
            <person name="Loviza R."/>
            <person name="Walstead R."/>
            <person name="Shah Z."/>
            <person name="Kiflezghi M."/>
            <person name="Wade K."/>
            <person name="Ball S.L."/>
            <person name="Bradley K.W."/>
            <person name="Asai D.J."/>
            <person name="Bowman C.A."/>
            <person name="Russell D.A."/>
            <person name="Pope W.H."/>
            <person name="Jacobs-Sera D."/>
            <person name="Hendrix R.W."/>
            <person name="Hatfull G.F."/>
        </authorList>
    </citation>
    <scope>NUCLEOTIDE SEQUENCE [LARGE SCALE GENOMIC DNA]</scope>
    <source>
        <strain evidence="2 3">PUDD_83A45</strain>
    </source>
</reference>
<gene>
    <name evidence="2" type="ORF">AK829_05075</name>
</gene>
<keyword evidence="1" id="KW-0472">Membrane</keyword>
<feature type="transmembrane region" description="Helical" evidence="1">
    <location>
        <begin position="70"/>
        <end position="93"/>
    </location>
</feature>
<dbReference type="PATRIC" id="fig|156976.3.peg.1009"/>